<evidence type="ECO:0008006" key="3">
    <source>
        <dbReference type="Google" id="ProtNLM"/>
    </source>
</evidence>
<dbReference type="SUPFAM" id="SSF53383">
    <property type="entry name" value="PLP-dependent transferases"/>
    <property type="match status" value="1"/>
</dbReference>
<evidence type="ECO:0000313" key="2">
    <source>
        <dbReference type="EMBL" id="BFO19720.1"/>
    </source>
</evidence>
<proteinExistence type="predicted"/>
<evidence type="ECO:0000256" key="1">
    <source>
        <dbReference type="SAM" id="MobiDB-lite"/>
    </source>
</evidence>
<organism evidence="2">
    <name type="scientific">Streptomyces haneummycinicus</name>
    <dbReference type="NCBI Taxonomy" id="3074435"/>
    <lineage>
        <taxon>Bacteria</taxon>
        <taxon>Bacillati</taxon>
        <taxon>Actinomycetota</taxon>
        <taxon>Actinomycetes</taxon>
        <taxon>Kitasatosporales</taxon>
        <taxon>Streptomycetaceae</taxon>
        <taxon>Streptomyces</taxon>
    </lineage>
</organism>
<accession>A0AAT9HQY5</accession>
<gene>
    <name evidence="2" type="ORF">SHKM778_61080</name>
</gene>
<feature type="region of interest" description="Disordered" evidence="1">
    <location>
        <begin position="104"/>
        <end position="139"/>
    </location>
</feature>
<protein>
    <recommendedName>
        <fullName evidence="3">Aminotransferase class I/II-fold pyridoxal phosphate-dependent enzyme</fullName>
    </recommendedName>
</protein>
<dbReference type="AlphaFoldDB" id="A0AAT9HQY5"/>
<dbReference type="InterPro" id="IPR015424">
    <property type="entry name" value="PyrdxlP-dep_Trfase"/>
</dbReference>
<feature type="compositionally biased region" description="Gly residues" evidence="1">
    <location>
        <begin position="114"/>
        <end position="130"/>
    </location>
</feature>
<sequence>MRPKPATTARDLIRVEVPAGVRNLSEGNPDPALLPALAGAFAAAAEEGDREPVLYGHAPVEPGLARLARAELDADGVPDGPVAVTSGALDAMERVLVAHLRPGTRSPWRIRGGESAGSGSGAGAEGGAGGGRRRGAVAG</sequence>
<name>A0AAT9HQY5_9ACTN</name>
<reference evidence="2" key="1">
    <citation type="submission" date="2024-06" db="EMBL/GenBank/DDBJ databases">
        <authorList>
            <consortium name="consrtm"/>
            <person name="Uemura M."/>
            <person name="Terahara T."/>
        </authorList>
    </citation>
    <scope>NUCLEOTIDE SEQUENCE</scope>
    <source>
        <strain evidence="2">KM77-8</strain>
    </source>
</reference>
<reference evidence="2" key="2">
    <citation type="submission" date="2024-07" db="EMBL/GenBank/DDBJ databases">
        <title>Streptomyces haneummycinica sp. nov., a new antibiotic-producing actinobacterium isolated from marine sediment.</title>
        <authorList>
            <person name="Uemura M."/>
            <person name="Hamada M."/>
            <person name="Hirano S."/>
            <person name="Kobayashi K."/>
            <person name="Ohshiro T."/>
            <person name="Kobayashi T."/>
            <person name="Terahara T."/>
        </authorList>
    </citation>
    <scope>NUCLEOTIDE SEQUENCE</scope>
    <source>
        <strain evidence="2">KM77-8</strain>
    </source>
</reference>
<dbReference type="EMBL" id="AP035768">
    <property type="protein sequence ID" value="BFO19720.1"/>
    <property type="molecule type" value="Genomic_DNA"/>
</dbReference>